<dbReference type="InterPro" id="IPR000014">
    <property type="entry name" value="PAS"/>
</dbReference>
<dbReference type="InterPro" id="IPR003594">
    <property type="entry name" value="HATPase_dom"/>
</dbReference>
<comment type="catalytic activity">
    <reaction evidence="1">
        <text>ATP + protein L-histidine = ADP + protein N-phospho-L-histidine.</text>
        <dbReference type="EC" id="2.7.13.3"/>
    </reaction>
</comment>
<keyword evidence="9" id="KW-0067">ATP-binding</keyword>
<dbReference type="InterPro" id="IPR000700">
    <property type="entry name" value="PAS-assoc_C"/>
</dbReference>
<dbReference type="CDD" id="cd00075">
    <property type="entry name" value="HATPase"/>
    <property type="match status" value="1"/>
</dbReference>
<dbReference type="PROSITE" id="PS50112">
    <property type="entry name" value="PAS"/>
    <property type="match status" value="1"/>
</dbReference>
<keyword evidence="7" id="KW-0547">Nucleotide-binding</keyword>
<keyword evidence="6" id="KW-0812">Transmembrane</keyword>
<dbReference type="SMART" id="SM00387">
    <property type="entry name" value="HATPase_c"/>
    <property type="match status" value="1"/>
</dbReference>
<dbReference type="InterPro" id="IPR050351">
    <property type="entry name" value="BphY/WalK/GraS-like"/>
</dbReference>
<evidence type="ECO:0000256" key="1">
    <source>
        <dbReference type="ARBA" id="ARBA00000085"/>
    </source>
</evidence>
<dbReference type="CDD" id="cd00082">
    <property type="entry name" value="HisKA"/>
    <property type="match status" value="1"/>
</dbReference>
<dbReference type="SUPFAM" id="SSF55785">
    <property type="entry name" value="PYP-like sensor domain (PAS domain)"/>
    <property type="match status" value="2"/>
</dbReference>
<evidence type="ECO:0000256" key="6">
    <source>
        <dbReference type="ARBA" id="ARBA00022692"/>
    </source>
</evidence>
<proteinExistence type="predicted"/>
<dbReference type="GO" id="GO:0016020">
    <property type="term" value="C:membrane"/>
    <property type="evidence" value="ECO:0007669"/>
    <property type="project" value="UniProtKB-SubCell"/>
</dbReference>
<reference evidence="13 14" key="1">
    <citation type="submission" date="2015-12" db="EMBL/GenBank/DDBJ databases">
        <title>Genome sequence of Mucilaginibacter gotjawali.</title>
        <authorList>
            <person name="Lee J.S."/>
            <person name="Lee K.C."/>
            <person name="Kim K.K."/>
            <person name="Lee B.W."/>
        </authorList>
    </citation>
    <scope>NUCLEOTIDE SEQUENCE [LARGE SCALE GENOMIC DNA]</scope>
    <source>
        <strain evidence="13 14">SA3-7</strain>
    </source>
</reference>
<dbReference type="GO" id="GO:0030295">
    <property type="term" value="F:protein kinase activator activity"/>
    <property type="evidence" value="ECO:0007669"/>
    <property type="project" value="TreeGrafter"/>
</dbReference>
<dbReference type="GO" id="GO:0016787">
    <property type="term" value="F:hydrolase activity"/>
    <property type="evidence" value="ECO:0007669"/>
    <property type="project" value="UniProtKB-KW"/>
</dbReference>
<keyword evidence="5 13" id="KW-0808">Transferase</keyword>
<dbReference type="SMART" id="SM00086">
    <property type="entry name" value="PAC"/>
    <property type="match status" value="1"/>
</dbReference>
<dbReference type="AlphaFoldDB" id="A0A120MYU3"/>
<dbReference type="SMART" id="SM00091">
    <property type="entry name" value="PAS"/>
    <property type="match status" value="2"/>
</dbReference>
<dbReference type="PANTHER" id="PTHR42878">
    <property type="entry name" value="TWO-COMPONENT HISTIDINE KINASE"/>
    <property type="match status" value="1"/>
</dbReference>
<dbReference type="GO" id="GO:0007234">
    <property type="term" value="P:osmosensory signaling via phosphorelay pathway"/>
    <property type="evidence" value="ECO:0007669"/>
    <property type="project" value="TreeGrafter"/>
</dbReference>
<dbReference type="SUPFAM" id="SSF55874">
    <property type="entry name" value="ATPase domain of HSP90 chaperone/DNA topoisomerase II/histidine kinase"/>
    <property type="match status" value="1"/>
</dbReference>
<dbReference type="Pfam" id="PF08448">
    <property type="entry name" value="PAS_4"/>
    <property type="match status" value="1"/>
</dbReference>
<keyword evidence="12" id="KW-0472">Membrane</keyword>
<evidence type="ECO:0000256" key="9">
    <source>
        <dbReference type="ARBA" id="ARBA00022840"/>
    </source>
</evidence>
<dbReference type="GO" id="GO:0000155">
    <property type="term" value="F:phosphorelay sensor kinase activity"/>
    <property type="evidence" value="ECO:0007669"/>
    <property type="project" value="InterPro"/>
</dbReference>
<evidence type="ECO:0000256" key="10">
    <source>
        <dbReference type="ARBA" id="ARBA00022989"/>
    </source>
</evidence>
<dbReference type="NCBIfam" id="TIGR00229">
    <property type="entry name" value="sensory_box"/>
    <property type="match status" value="2"/>
</dbReference>
<dbReference type="Pfam" id="PF02518">
    <property type="entry name" value="HATPase_c"/>
    <property type="match status" value="1"/>
</dbReference>
<evidence type="ECO:0000256" key="7">
    <source>
        <dbReference type="ARBA" id="ARBA00022741"/>
    </source>
</evidence>
<dbReference type="InterPro" id="IPR013655">
    <property type="entry name" value="PAS_fold_3"/>
</dbReference>
<dbReference type="GO" id="GO:0000156">
    <property type="term" value="F:phosphorelay response regulator activity"/>
    <property type="evidence" value="ECO:0007669"/>
    <property type="project" value="TreeGrafter"/>
</dbReference>
<dbReference type="FunFam" id="3.30.565.10:FF:000006">
    <property type="entry name" value="Sensor histidine kinase WalK"/>
    <property type="match status" value="1"/>
</dbReference>
<dbReference type="EMBL" id="AP017313">
    <property type="protein sequence ID" value="BAU55841.1"/>
    <property type="molecule type" value="Genomic_DNA"/>
</dbReference>
<dbReference type="PRINTS" id="PR00344">
    <property type="entry name" value="BCTRLSENSOR"/>
</dbReference>
<dbReference type="InterPro" id="IPR036890">
    <property type="entry name" value="HATPase_C_sf"/>
</dbReference>
<dbReference type="EC" id="2.7.13.3" evidence="3"/>
<dbReference type="GO" id="GO:0005524">
    <property type="term" value="F:ATP binding"/>
    <property type="evidence" value="ECO:0007669"/>
    <property type="project" value="UniProtKB-KW"/>
</dbReference>
<evidence type="ECO:0000256" key="2">
    <source>
        <dbReference type="ARBA" id="ARBA00004141"/>
    </source>
</evidence>
<comment type="subcellular location">
    <subcellularLocation>
        <location evidence="2">Membrane</location>
        <topology evidence="2">Multi-pass membrane protein</topology>
    </subcellularLocation>
</comment>
<dbReference type="Gene3D" id="3.30.450.20">
    <property type="entry name" value="PAS domain"/>
    <property type="match status" value="2"/>
</dbReference>
<evidence type="ECO:0000256" key="4">
    <source>
        <dbReference type="ARBA" id="ARBA00022553"/>
    </source>
</evidence>
<evidence type="ECO:0000256" key="8">
    <source>
        <dbReference type="ARBA" id="ARBA00022777"/>
    </source>
</evidence>
<dbReference type="KEGG" id="mgot:MgSA37_04033"/>
<dbReference type="InterPro" id="IPR003661">
    <property type="entry name" value="HisK_dim/P_dom"/>
</dbReference>
<dbReference type="GO" id="GO:0008168">
    <property type="term" value="F:methyltransferase activity"/>
    <property type="evidence" value="ECO:0007669"/>
    <property type="project" value="UniProtKB-KW"/>
</dbReference>
<accession>A0A120MYU3</accession>
<dbReference type="PANTHER" id="PTHR42878:SF7">
    <property type="entry name" value="SENSOR HISTIDINE KINASE GLRK"/>
    <property type="match status" value="1"/>
</dbReference>
<keyword evidence="11" id="KW-0902">Two-component regulatory system</keyword>
<dbReference type="SMART" id="SM00388">
    <property type="entry name" value="HisKA"/>
    <property type="match status" value="1"/>
</dbReference>
<evidence type="ECO:0000256" key="11">
    <source>
        <dbReference type="ARBA" id="ARBA00023012"/>
    </source>
</evidence>
<dbReference type="FunFam" id="3.30.450.20:FF:000099">
    <property type="entry name" value="Sensory box sensor histidine kinase"/>
    <property type="match status" value="1"/>
</dbReference>
<dbReference type="InterPro" id="IPR036097">
    <property type="entry name" value="HisK_dim/P_sf"/>
</dbReference>
<dbReference type="Pfam" id="PF00512">
    <property type="entry name" value="HisKA"/>
    <property type="match status" value="1"/>
</dbReference>
<keyword evidence="4" id="KW-0597">Phosphoprotein</keyword>
<gene>
    <name evidence="13" type="primary">phoR_2</name>
    <name evidence="13" type="ORF">MgSA37_04033</name>
</gene>
<keyword evidence="14" id="KW-1185">Reference proteome</keyword>
<dbReference type="Pfam" id="PF08447">
    <property type="entry name" value="PAS_3"/>
    <property type="match status" value="1"/>
</dbReference>
<dbReference type="RefSeq" id="WP_096354320.1">
    <property type="nucleotide sequence ID" value="NZ_AP017313.1"/>
</dbReference>
<evidence type="ECO:0000256" key="12">
    <source>
        <dbReference type="ARBA" id="ARBA00023136"/>
    </source>
</evidence>
<dbReference type="InterPro" id="IPR001610">
    <property type="entry name" value="PAC"/>
</dbReference>
<dbReference type="CDD" id="cd00130">
    <property type="entry name" value="PAS"/>
    <property type="match status" value="2"/>
</dbReference>
<evidence type="ECO:0000256" key="3">
    <source>
        <dbReference type="ARBA" id="ARBA00012438"/>
    </source>
</evidence>
<dbReference type="Gene3D" id="3.30.565.10">
    <property type="entry name" value="Histidine kinase-like ATPase, C-terminal domain"/>
    <property type="match status" value="1"/>
</dbReference>
<keyword evidence="10" id="KW-1133">Transmembrane helix</keyword>
<dbReference type="InterPro" id="IPR005467">
    <property type="entry name" value="His_kinase_dom"/>
</dbReference>
<evidence type="ECO:0000313" key="14">
    <source>
        <dbReference type="Proteomes" id="UP000218263"/>
    </source>
</evidence>
<dbReference type="PROSITE" id="PS50113">
    <property type="entry name" value="PAC"/>
    <property type="match status" value="1"/>
</dbReference>
<evidence type="ECO:0000313" key="13">
    <source>
        <dbReference type="EMBL" id="BAU55841.1"/>
    </source>
</evidence>
<protein>
    <recommendedName>
        <fullName evidence="3">histidine kinase</fullName>
        <ecNumber evidence="3">2.7.13.3</ecNumber>
    </recommendedName>
</protein>
<dbReference type="OrthoDB" id="9813151at2"/>
<dbReference type="InterPro" id="IPR035965">
    <property type="entry name" value="PAS-like_dom_sf"/>
</dbReference>
<dbReference type="GO" id="GO:0032259">
    <property type="term" value="P:methylation"/>
    <property type="evidence" value="ECO:0007669"/>
    <property type="project" value="UniProtKB-KW"/>
</dbReference>
<dbReference type="FunFam" id="1.10.287.130:FF:000001">
    <property type="entry name" value="Two-component sensor histidine kinase"/>
    <property type="match status" value="1"/>
</dbReference>
<dbReference type="SUPFAM" id="SSF47384">
    <property type="entry name" value="Homodimeric domain of signal transducing histidine kinase"/>
    <property type="match status" value="1"/>
</dbReference>
<name>A0A120MYU3_9SPHI</name>
<sequence>MDRAKITYEQLLSENEELRLQLEEANDTVEAIRTGQVDALIVNNGEGHQIYTLKTADQTYRVFIEKMNEGAVTINHEGIILYSNTRFAMMVNLPLEKTIGLQFNLFIPEIFREAFDRLISNAWNEDCKEEIELISSAERLVPCLLSCNTLELDEGTALSLILTDLTVLKDAEKQLKIKNLQLAAAHMVTEKLNNQLEDTVKERTNELFLSREHFKFLANNIPQMTWTNLPNGEIDYFNQQWYAYTGLGTDESKGLGWQKAIHPDDLALTLQRYQLAIKTGTALEMENRYKRGGDGVYRWHLNRAVPLKNEMGAIVFWVGTATDIEDQKKEMEKRDEFIGIASHELKTPLTSLKGYLQLMGTYQKEELPHRITQYIEKANKALNKLQSLINDLLDVSKIQAGKLEYAFSTVNISELIRVCIENAVHIYPDNIFINEDGSEYLVNGNPERLEQVLMNLINNAVKYSHGNKKVIIKTTRHEHRVRVSVIDFGIGLSTDQKQRIFERFYRVEDKKHLTSGLGMGLYISTDIIHNHRGQIGVESELGKGAVFYFELPLIEQKGES</sequence>
<dbReference type="InterPro" id="IPR004358">
    <property type="entry name" value="Sig_transdc_His_kin-like_C"/>
</dbReference>
<keyword evidence="8" id="KW-0418">Kinase</keyword>
<dbReference type="InterPro" id="IPR013656">
    <property type="entry name" value="PAS_4"/>
</dbReference>
<dbReference type="PROSITE" id="PS50109">
    <property type="entry name" value="HIS_KIN"/>
    <property type="match status" value="1"/>
</dbReference>
<dbReference type="Gene3D" id="1.10.287.130">
    <property type="match status" value="1"/>
</dbReference>
<dbReference type="Proteomes" id="UP000218263">
    <property type="component" value="Chromosome"/>
</dbReference>
<organism evidence="13 14">
    <name type="scientific">Mucilaginibacter gotjawali</name>
    <dbReference type="NCBI Taxonomy" id="1550579"/>
    <lineage>
        <taxon>Bacteria</taxon>
        <taxon>Pseudomonadati</taxon>
        <taxon>Bacteroidota</taxon>
        <taxon>Sphingobacteriia</taxon>
        <taxon>Sphingobacteriales</taxon>
        <taxon>Sphingobacteriaceae</taxon>
        <taxon>Mucilaginibacter</taxon>
    </lineage>
</organism>
<evidence type="ECO:0000256" key="5">
    <source>
        <dbReference type="ARBA" id="ARBA00022679"/>
    </source>
</evidence>